<proteinExistence type="predicted"/>
<gene>
    <name evidence="4" type="ORF">TcWFU_002413</name>
</gene>
<comment type="caution">
    <text evidence="4">The sequence shown here is derived from an EMBL/GenBank/DDBJ whole genome shotgun (WGS) entry which is preliminary data.</text>
</comment>
<dbReference type="Proteomes" id="UP001651158">
    <property type="component" value="Unassembled WGS sequence"/>
</dbReference>
<sequence length="259" mass="27941">MRLCFVVLLLLLVAGVCEEIVLELVLRHSSSGLPLSKKLLLAAGSMAAVYVGFKLASNRDISRYTICEGRRVEVDSFGVPREYLYTVCPSHLRYCCRSELYDGERCCAGRSYYSYSQPRGTIIGSLFGTLLMILGIGLLVYFCCLRRRRKQSPSAVDEVFSTPSPLPQPSFVTVGGYVPALDPDVPTYPVPVSKSGPYPDQPPPYPASVPSGIQPPPYPGMTPSGPNPPYPAPSNAALGRGWGAAPQPPPPPPPPYPPS</sequence>
<feature type="compositionally biased region" description="Pro residues" evidence="1">
    <location>
        <begin position="246"/>
        <end position="259"/>
    </location>
</feature>
<name>A0ABR4Q1Q8_9CEST</name>
<evidence type="ECO:0000313" key="5">
    <source>
        <dbReference type="Proteomes" id="UP001651158"/>
    </source>
</evidence>
<evidence type="ECO:0000256" key="2">
    <source>
        <dbReference type="SAM" id="Phobius"/>
    </source>
</evidence>
<feature type="compositionally biased region" description="Pro residues" evidence="1">
    <location>
        <begin position="199"/>
        <end position="232"/>
    </location>
</feature>
<evidence type="ECO:0000256" key="1">
    <source>
        <dbReference type="SAM" id="MobiDB-lite"/>
    </source>
</evidence>
<feature type="chain" id="PRO_5047208626" evidence="3">
    <location>
        <begin position="20"/>
        <end position="259"/>
    </location>
</feature>
<keyword evidence="2" id="KW-1133">Transmembrane helix</keyword>
<keyword evidence="2" id="KW-0812">Transmembrane</keyword>
<keyword evidence="2" id="KW-0472">Membrane</keyword>
<evidence type="ECO:0000313" key="4">
    <source>
        <dbReference type="EMBL" id="KAL5103492.1"/>
    </source>
</evidence>
<accession>A0ABR4Q1Q8</accession>
<feature type="transmembrane region" description="Helical" evidence="2">
    <location>
        <begin position="120"/>
        <end position="142"/>
    </location>
</feature>
<keyword evidence="5" id="KW-1185">Reference proteome</keyword>
<keyword evidence="3" id="KW-0732">Signal</keyword>
<protein>
    <submittedName>
        <fullName evidence="4">Uncharacterized protein</fullName>
    </submittedName>
</protein>
<dbReference type="EMBL" id="JAKROA010000017">
    <property type="protein sequence ID" value="KAL5103492.1"/>
    <property type="molecule type" value="Genomic_DNA"/>
</dbReference>
<evidence type="ECO:0000256" key="3">
    <source>
        <dbReference type="SAM" id="SignalP"/>
    </source>
</evidence>
<reference evidence="4 5" key="1">
    <citation type="journal article" date="2022" name="Front. Cell. Infect. Microbiol.">
        <title>The Genomes of Two Strains of Taenia crassiceps the Animal Model for the Study of Human Cysticercosis.</title>
        <authorList>
            <person name="Bobes R.J."/>
            <person name="Estrada K."/>
            <person name="Rios-Valencia D.G."/>
            <person name="Calderon-Gallegos A."/>
            <person name="de la Torre P."/>
            <person name="Carrero J.C."/>
            <person name="Sanchez-Flores A."/>
            <person name="Laclette J.P."/>
        </authorList>
    </citation>
    <scope>NUCLEOTIDE SEQUENCE [LARGE SCALE GENOMIC DNA]</scope>
    <source>
        <strain evidence="4">WFUcys</strain>
    </source>
</reference>
<feature type="region of interest" description="Disordered" evidence="1">
    <location>
        <begin position="191"/>
        <end position="259"/>
    </location>
</feature>
<organism evidence="4 5">
    <name type="scientific">Taenia crassiceps</name>
    <dbReference type="NCBI Taxonomy" id="6207"/>
    <lineage>
        <taxon>Eukaryota</taxon>
        <taxon>Metazoa</taxon>
        <taxon>Spiralia</taxon>
        <taxon>Lophotrochozoa</taxon>
        <taxon>Platyhelminthes</taxon>
        <taxon>Cestoda</taxon>
        <taxon>Eucestoda</taxon>
        <taxon>Cyclophyllidea</taxon>
        <taxon>Taeniidae</taxon>
        <taxon>Taenia</taxon>
    </lineage>
</organism>
<feature type="signal peptide" evidence="3">
    <location>
        <begin position="1"/>
        <end position="19"/>
    </location>
</feature>